<proteinExistence type="inferred from homology"/>
<organism evidence="17 18">
    <name type="scientific">Desulfitobacterium hafniense DP7</name>
    <dbReference type="NCBI Taxonomy" id="537010"/>
    <lineage>
        <taxon>Bacteria</taxon>
        <taxon>Bacillati</taxon>
        <taxon>Bacillota</taxon>
        <taxon>Clostridia</taxon>
        <taxon>Eubacteriales</taxon>
        <taxon>Desulfitobacteriaceae</taxon>
        <taxon>Desulfitobacterium</taxon>
    </lineage>
</organism>
<dbReference type="FunFam" id="3.30.360.110:FF:000001">
    <property type="entry name" value="S-adenosylmethionine decarboxylase proenzyme"/>
    <property type="match status" value="1"/>
</dbReference>
<dbReference type="UniPathway" id="UPA00331">
    <property type="reaction ID" value="UER00451"/>
</dbReference>
<dbReference type="PANTHER" id="PTHR33866">
    <property type="entry name" value="S-ADENOSYLMETHIONINE DECARBOXYLASE PROENZYME"/>
    <property type="match status" value="1"/>
</dbReference>
<evidence type="ECO:0000256" key="7">
    <source>
        <dbReference type="ARBA" id="ARBA00023115"/>
    </source>
</evidence>
<evidence type="ECO:0000256" key="11">
    <source>
        <dbReference type="ARBA" id="ARBA00023317"/>
    </source>
</evidence>
<dbReference type="SUPFAM" id="SSF56276">
    <property type="entry name" value="S-adenosylmethionine decarboxylase"/>
    <property type="match status" value="1"/>
</dbReference>
<comment type="function">
    <text evidence="13 15">Catalyzes the decarboxylation of S-adenosylmethionine to S-adenosylmethioninamine (dcAdoMet), the propylamine donor required for the synthesis of the polyamines spermine and spermidine from the diamine putrescine.</text>
</comment>
<comment type="similarity">
    <text evidence="14 15">Belongs to the prokaryotic AdoMetDC family. Type 1 subfamily.</text>
</comment>
<keyword evidence="11 15" id="KW-0670">Pyruvate</keyword>
<dbReference type="InterPro" id="IPR017716">
    <property type="entry name" value="S-AdoMet_deCOase_pro-enz"/>
</dbReference>
<feature type="transmembrane region" description="Helical" evidence="16">
    <location>
        <begin position="12"/>
        <end position="32"/>
    </location>
</feature>
<dbReference type="InterPro" id="IPR016067">
    <property type="entry name" value="S-AdoMet_deCO2ase_core"/>
</dbReference>
<evidence type="ECO:0000256" key="12">
    <source>
        <dbReference type="ARBA" id="ARBA00048112"/>
    </source>
</evidence>
<feature type="active site" description="Schiff-base intermediate with substrate; via pyruvic acid" evidence="15">
    <location>
        <position position="118"/>
    </location>
</feature>
<keyword evidence="16" id="KW-1133">Transmembrane helix</keyword>
<dbReference type="Pfam" id="PF02675">
    <property type="entry name" value="AdoMet_dc"/>
    <property type="match status" value="1"/>
</dbReference>
<comment type="subunit">
    <text evidence="2 15">Heterotetramer of two alpha and two beta chains arranged as a dimer of alpha/beta heterodimers.</text>
</comment>
<keyword evidence="16" id="KW-0472">Membrane</keyword>
<comment type="caution">
    <text evidence="17">The sequence shown here is derived from an EMBL/GenBank/DDBJ whole genome shotgun (WGS) entry which is preliminary data.</text>
</comment>
<comment type="catalytic activity">
    <reaction evidence="12 15">
        <text>S-adenosyl-L-methionine + H(+) = S-adenosyl 3-(methylsulfanyl)propylamine + CO2</text>
        <dbReference type="Rhea" id="RHEA:15981"/>
        <dbReference type="ChEBI" id="CHEBI:15378"/>
        <dbReference type="ChEBI" id="CHEBI:16526"/>
        <dbReference type="ChEBI" id="CHEBI:57443"/>
        <dbReference type="ChEBI" id="CHEBI:59789"/>
        <dbReference type="EC" id="4.1.1.50"/>
    </reaction>
</comment>
<dbReference type="Gene3D" id="3.30.360.110">
    <property type="entry name" value="S-adenosylmethionine decarboxylase domain"/>
    <property type="match status" value="1"/>
</dbReference>
<feature type="active site" description="Proton donor; for catalytic activity" evidence="15">
    <location>
        <position position="138"/>
    </location>
</feature>
<evidence type="ECO:0000256" key="5">
    <source>
        <dbReference type="ARBA" id="ARBA00022813"/>
    </source>
</evidence>
<dbReference type="InterPro" id="IPR003826">
    <property type="entry name" value="AdoMetDC_fam_prok"/>
</dbReference>
<evidence type="ECO:0000256" key="8">
    <source>
        <dbReference type="ARBA" id="ARBA00023145"/>
    </source>
</evidence>
<dbReference type="HOGENOM" id="CLU_1501182_0_0_9"/>
<evidence type="ECO:0000313" key="17">
    <source>
        <dbReference type="EMBL" id="EHL07481.1"/>
    </source>
</evidence>
<evidence type="ECO:0000313" key="18">
    <source>
        <dbReference type="Proteomes" id="UP000004416"/>
    </source>
</evidence>
<evidence type="ECO:0000256" key="14">
    <source>
        <dbReference type="ARBA" id="ARBA00061583"/>
    </source>
</evidence>
<name>G9XLJ6_DESHA</name>
<feature type="active site" description="Proton acceptor; for processing activity" evidence="15">
    <location>
        <position position="123"/>
    </location>
</feature>
<evidence type="ECO:0000256" key="16">
    <source>
        <dbReference type="SAM" id="Phobius"/>
    </source>
</evidence>
<evidence type="ECO:0000256" key="2">
    <source>
        <dbReference type="ARBA" id="ARBA00011601"/>
    </source>
</evidence>
<dbReference type="EMBL" id="AFZX01000041">
    <property type="protein sequence ID" value="EHL07481.1"/>
    <property type="molecule type" value="Genomic_DNA"/>
</dbReference>
<gene>
    <name evidence="15" type="primary">speH</name>
    <name evidence="17" type="ORF">HMPREF0322_01831</name>
</gene>
<dbReference type="EC" id="4.1.1.50" evidence="15"/>
<comment type="PTM">
    <text evidence="15">Is synthesized initially as an inactive proenzyme. Formation of the active enzyme involves a self-maturation process in which the active site pyruvoyl group is generated from an internal serine residue via an autocatalytic post-translational modification. Two non-identical subunits are generated from the proenzyme in this reaction, and the pyruvate is formed at the N-terminus of the alpha chain, which is derived from the carboxyl end of the proenzyme. The post-translation cleavage follows an unusual pathway, termed non-hydrolytic serinolysis, in which the side chain hydroxyl group of the serine supplies its oxygen atom to form the C-terminus of the beta chain, while the remainder of the serine residue undergoes an oxidative deamination to produce ammonia and the pyruvoyl group blocking the N-terminus of the alpha chain.</text>
</comment>
<dbReference type="InterPro" id="IPR042284">
    <property type="entry name" value="AdoMetDC_N"/>
</dbReference>
<dbReference type="HAMAP" id="MF_00464">
    <property type="entry name" value="AdoMetDC_1"/>
    <property type="match status" value="1"/>
</dbReference>
<dbReference type="GO" id="GO:0008295">
    <property type="term" value="P:spermidine biosynthetic process"/>
    <property type="evidence" value="ECO:0007669"/>
    <property type="project" value="UniProtKB-UniRule"/>
</dbReference>
<evidence type="ECO:0000256" key="10">
    <source>
        <dbReference type="ARBA" id="ARBA00023270"/>
    </source>
</evidence>
<dbReference type="GO" id="GO:0005829">
    <property type="term" value="C:cytosol"/>
    <property type="evidence" value="ECO:0007669"/>
    <property type="project" value="TreeGrafter"/>
</dbReference>
<evidence type="ECO:0000256" key="6">
    <source>
        <dbReference type="ARBA" id="ARBA00023066"/>
    </source>
</evidence>
<feature type="chain" id="PRO_5023422284" description="S-adenosylmethionine decarboxylase beta chain" evidence="15">
    <location>
        <begin position="1"/>
        <end position="117"/>
    </location>
</feature>
<feature type="chain" id="PRO_5023422285" description="S-adenosylmethionine decarboxylase alpha chain" evidence="15">
    <location>
        <begin position="118"/>
        <end position="179"/>
    </location>
</feature>
<dbReference type="NCBIfam" id="TIGR03330">
    <property type="entry name" value="SAM_DCase_Bsu"/>
    <property type="match status" value="1"/>
</dbReference>
<keyword evidence="6 15" id="KW-0745">Spermidine biosynthesis</keyword>
<evidence type="ECO:0000256" key="1">
    <source>
        <dbReference type="ARBA" id="ARBA00004911"/>
    </source>
</evidence>
<dbReference type="PATRIC" id="fig|537010.4.peg.1714"/>
<comment type="cofactor">
    <cofactor evidence="15">
        <name>pyruvate</name>
        <dbReference type="ChEBI" id="CHEBI:15361"/>
    </cofactor>
    <text evidence="15">Binds 1 pyruvoyl group covalently per subunit.</text>
</comment>
<reference evidence="17 18" key="1">
    <citation type="submission" date="2011-08" db="EMBL/GenBank/DDBJ databases">
        <authorList>
            <person name="Weinstock G."/>
            <person name="Sodergren E."/>
            <person name="Clifton S."/>
            <person name="Fulton L."/>
            <person name="Fulton B."/>
            <person name="Courtney L."/>
            <person name="Fronick C."/>
            <person name="Harrison M."/>
            <person name="Strong C."/>
            <person name="Farmer C."/>
            <person name="Delahaunty K."/>
            <person name="Markovic C."/>
            <person name="Hall O."/>
            <person name="Minx P."/>
            <person name="Tomlinson C."/>
            <person name="Mitreva M."/>
            <person name="Hou S."/>
            <person name="Chen J."/>
            <person name="Wollam A."/>
            <person name="Pepin K.H."/>
            <person name="Johnson M."/>
            <person name="Bhonagiri V."/>
            <person name="Zhang X."/>
            <person name="Suruliraj S."/>
            <person name="Warren W."/>
            <person name="Chinwalla A."/>
            <person name="Mardis E.R."/>
            <person name="Wilson R.K."/>
        </authorList>
    </citation>
    <scope>NUCLEOTIDE SEQUENCE [LARGE SCALE GENOMIC DNA]</scope>
    <source>
        <strain evidence="17 18">DP7</strain>
    </source>
</reference>
<dbReference type="GO" id="GO:0004014">
    <property type="term" value="F:adenosylmethionine decarboxylase activity"/>
    <property type="evidence" value="ECO:0007669"/>
    <property type="project" value="UniProtKB-UniRule"/>
</dbReference>
<evidence type="ECO:0000256" key="15">
    <source>
        <dbReference type="HAMAP-Rule" id="MF_00464"/>
    </source>
</evidence>
<feature type="modified residue" description="Pyruvic acid (Ser); by autocatalysis" evidence="15">
    <location>
        <position position="118"/>
    </location>
</feature>
<keyword evidence="8 15" id="KW-0865">Zymogen</keyword>
<keyword evidence="10 15" id="KW-0704">Schiff base</keyword>
<keyword evidence="5 15" id="KW-0068">Autocatalytic cleavage</keyword>
<protein>
    <recommendedName>
        <fullName evidence="15">S-adenosylmethionine decarboxylase proenzyme</fullName>
        <shortName evidence="15">AdoMetDC</shortName>
        <shortName evidence="15">SAMDC</shortName>
        <ecNumber evidence="15">4.1.1.50</ecNumber>
    </recommendedName>
    <component>
        <recommendedName>
            <fullName evidence="15">S-adenosylmethionine decarboxylase beta chain</fullName>
        </recommendedName>
    </component>
    <component>
        <recommendedName>
            <fullName evidence="15">S-adenosylmethionine decarboxylase alpha chain</fullName>
        </recommendedName>
    </component>
</protein>
<accession>G9XLJ6</accession>
<evidence type="ECO:0000256" key="4">
    <source>
        <dbReference type="ARBA" id="ARBA00022793"/>
    </source>
</evidence>
<evidence type="ECO:0000256" key="9">
    <source>
        <dbReference type="ARBA" id="ARBA00023239"/>
    </source>
</evidence>
<comment type="pathway">
    <text evidence="1 15">Amine and polyamine biosynthesis; S-adenosylmethioninamine biosynthesis; S-adenosylmethioninamine from S-adenosyl-L-methionine: step 1/1.</text>
</comment>
<keyword evidence="7 15" id="KW-0620">Polyamine biosynthesis</keyword>
<dbReference type="InterPro" id="IPR042286">
    <property type="entry name" value="AdoMetDC_C"/>
</dbReference>
<feature type="site" description="Cleavage (non-hydrolytic); by autolysis" evidence="15">
    <location>
        <begin position="117"/>
        <end position="118"/>
    </location>
</feature>
<evidence type="ECO:0000256" key="13">
    <source>
        <dbReference type="ARBA" id="ARBA00056215"/>
    </source>
</evidence>
<evidence type="ECO:0000256" key="3">
    <source>
        <dbReference type="ARBA" id="ARBA00022691"/>
    </source>
</evidence>
<sequence length="179" mass="19948">MERNKGFYGIKFTFLLTSGHIVLQLFSIGIWVTGRWVRLGFLPFCFCKGGKDDKMSNSLGRHVLAEIYGCSFEILNNREEVEAIMVNAALEAGAEVREVVFHKFSPQGVSGVVVISESHLAIHTWPELGYAAVDVFTCGDQVNPWDACNYLTEQFKAGHMTATEMKRGLVEDPKEAVNL</sequence>
<dbReference type="PANTHER" id="PTHR33866:SF2">
    <property type="entry name" value="S-ADENOSYLMETHIONINE DECARBOXYLASE PROENZYME"/>
    <property type="match status" value="1"/>
</dbReference>
<dbReference type="Proteomes" id="UP000004416">
    <property type="component" value="Unassembled WGS sequence"/>
</dbReference>
<keyword evidence="4 15" id="KW-0210">Decarboxylase</keyword>
<keyword evidence="3 15" id="KW-0949">S-adenosyl-L-methionine</keyword>
<keyword evidence="9 15" id="KW-0456">Lyase</keyword>
<keyword evidence="16" id="KW-0812">Transmembrane</keyword>
<dbReference type="AlphaFoldDB" id="G9XLJ6"/>
<dbReference type="Gene3D" id="3.30.160.750">
    <property type="match status" value="1"/>
</dbReference>